<dbReference type="AlphaFoldDB" id="A0A9X0BTG5"/>
<evidence type="ECO:0000313" key="2">
    <source>
        <dbReference type="Proteomes" id="UP001148312"/>
    </source>
</evidence>
<reference evidence="1" key="2">
    <citation type="journal article" date="2023" name="IMA Fungus">
        <title>Comparative genomic study of the Penicillium genus elucidates a diverse pangenome and 15 lateral gene transfer events.</title>
        <authorList>
            <person name="Petersen C."/>
            <person name="Sorensen T."/>
            <person name="Nielsen M.R."/>
            <person name="Sondergaard T.E."/>
            <person name="Sorensen J.L."/>
            <person name="Fitzpatrick D.A."/>
            <person name="Frisvad J.C."/>
            <person name="Nielsen K.L."/>
        </authorList>
    </citation>
    <scope>NUCLEOTIDE SEQUENCE</scope>
    <source>
        <strain evidence="1">IBT 30728</strain>
    </source>
</reference>
<protein>
    <submittedName>
        <fullName evidence="1">Uncharacterized protein</fullName>
    </submittedName>
</protein>
<dbReference type="GeneID" id="81626381"/>
<dbReference type="Proteomes" id="UP001148312">
    <property type="component" value="Unassembled WGS sequence"/>
</dbReference>
<dbReference type="EMBL" id="JAPWDQ010000008">
    <property type="protein sequence ID" value="KAJ5483084.1"/>
    <property type="molecule type" value="Genomic_DNA"/>
</dbReference>
<gene>
    <name evidence="1" type="ORF">N7539_006530</name>
</gene>
<organism evidence="1 2">
    <name type="scientific">Penicillium diatomitis</name>
    <dbReference type="NCBI Taxonomy" id="2819901"/>
    <lineage>
        <taxon>Eukaryota</taxon>
        <taxon>Fungi</taxon>
        <taxon>Dikarya</taxon>
        <taxon>Ascomycota</taxon>
        <taxon>Pezizomycotina</taxon>
        <taxon>Eurotiomycetes</taxon>
        <taxon>Eurotiomycetidae</taxon>
        <taxon>Eurotiales</taxon>
        <taxon>Aspergillaceae</taxon>
        <taxon>Penicillium</taxon>
    </lineage>
</organism>
<evidence type="ECO:0000313" key="1">
    <source>
        <dbReference type="EMBL" id="KAJ5483084.1"/>
    </source>
</evidence>
<dbReference type="RefSeq" id="XP_056789056.1">
    <property type="nucleotide sequence ID" value="XM_056936132.1"/>
</dbReference>
<proteinExistence type="predicted"/>
<sequence>MSPIALPTLLSQILSSQNLSVDARAKTQFLRANCWKHSAVRAIRPACAKYRLTVIQGSVLYRNASLETIRAFWGLRGDSSAYQMNTVADV</sequence>
<comment type="caution">
    <text evidence="1">The sequence shown here is derived from an EMBL/GenBank/DDBJ whole genome shotgun (WGS) entry which is preliminary data.</text>
</comment>
<accession>A0A9X0BTG5</accession>
<reference evidence="1" key="1">
    <citation type="submission" date="2022-12" db="EMBL/GenBank/DDBJ databases">
        <authorList>
            <person name="Petersen C."/>
        </authorList>
    </citation>
    <scope>NUCLEOTIDE SEQUENCE</scope>
    <source>
        <strain evidence="1">IBT 30728</strain>
    </source>
</reference>
<keyword evidence="2" id="KW-1185">Reference proteome</keyword>
<name>A0A9X0BTG5_9EURO</name>